<dbReference type="GO" id="GO:0015074">
    <property type="term" value="P:DNA integration"/>
    <property type="evidence" value="ECO:0007669"/>
    <property type="project" value="UniProtKB-KW"/>
</dbReference>
<dbReference type="GO" id="GO:0003677">
    <property type="term" value="F:DNA binding"/>
    <property type="evidence" value="ECO:0007669"/>
    <property type="project" value="UniProtKB-KW"/>
</dbReference>
<feature type="coiled-coil region" evidence="6">
    <location>
        <begin position="385"/>
        <end position="483"/>
    </location>
</feature>
<evidence type="ECO:0000259" key="8">
    <source>
        <dbReference type="PROSITE" id="PS51737"/>
    </source>
</evidence>
<dbReference type="InterPro" id="IPR038109">
    <property type="entry name" value="DNA_bind_recomb_sf"/>
</dbReference>
<dbReference type="KEGG" id="ntr:B0W44_07355"/>
<dbReference type="RefSeq" id="WP_077719493.1">
    <property type="nucleotide sequence ID" value="NZ_CP019699.1"/>
</dbReference>
<dbReference type="Gene3D" id="3.40.50.1390">
    <property type="entry name" value="Resolvase, N-terminal catalytic domain"/>
    <property type="match status" value="1"/>
</dbReference>
<evidence type="ECO:0000256" key="4">
    <source>
        <dbReference type="PIRSR" id="PIRSR606118-50"/>
    </source>
</evidence>
<dbReference type="OrthoDB" id="9811097at2"/>
<keyword evidence="6" id="KW-0175">Coiled coil</keyword>
<sequence length="537" mass="62032">MNVILYARVSTDDQSERGTIEGQLEFGKKYSELHQMNLVKIYQDDGISGTLELGDRNGGAELLSDIKNQKIHADVILVYKLDRLGRSARVILNAIHELDQHGIKVKSMTEDFDSGSPSGRFLVTMLAAVADLERETIIERMWHGANRAARKGKWLGGIVPYGYYVDEEGYLQINKTPLPKLEKSEADIVYMMYHLIGEKGHSAREVAKLLNSMAVPTSYIKDNRKVKRGKRKVKTSGYWRSSRVRSIIYNTTYKGMHYYGKRSNKNREIIERQVPAIVSPELWEKAVNTIKNHNLSSYESRDEKNLLRGLIKCGMCGRKYYALYYNGGKEKPPKYYFVCSGKVGESSVYDKCRSKNVPKVWLEELVWQDIVKFMDKPKSVIQEIVRELNIEKENSTNKNADLEIGILKNTIEAKENEKQSILDLFRKKLITPEDVEFQLKKINDEKQELLEKLHRWQAENKQNQDVKNRLSSAEKVLQELRKKINKDLSYREKREIIHSLVSDIVVHTIKTPGKKRDKANIQINYVFSIGQNYTDTD</sequence>
<dbReference type="GO" id="GO:0000150">
    <property type="term" value="F:DNA strand exchange activity"/>
    <property type="evidence" value="ECO:0007669"/>
    <property type="project" value="InterPro"/>
</dbReference>
<dbReference type="InterPro" id="IPR006119">
    <property type="entry name" value="Resolv_N"/>
</dbReference>
<dbReference type="PROSITE" id="PS00397">
    <property type="entry name" value="RECOMBINASES_1"/>
    <property type="match status" value="1"/>
</dbReference>
<dbReference type="AlphaFoldDB" id="A0A1U9K6G0"/>
<evidence type="ECO:0000256" key="5">
    <source>
        <dbReference type="PROSITE-ProRule" id="PRU10137"/>
    </source>
</evidence>
<dbReference type="Proteomes" id="UP000188603">
    <property type="component" value="Chromosome"/>
</dbReference>
<dbReference type="InterPro" id="IPR036162">
    <property type="entry name" value="Resolvase-like_N_sf"/>
</dbReference>
<dbReference type="InterPro" id="IPR050639">
    <property type="entry name" value="SSR_resolvase"/>
</dbReference>
<name>A0A1U9K6G0_9BACL</name>
<reference evidence="9 10" key="1">
    <citation type="journal article" date="2015" name="Int. J. Syst. Evol. Microbiol.">
        <title>Novibacillus thermophilus gen. nov., sp. nov., a Gram-staining-negative and moderately thermophilic member of the family Thermoactinomycetaceae.</title>
        <authorList>
            <person name="Yang G."/>
            <person name="Chen J."/>
            <person name="Zhou S."/>
        </authorList>
    </citation>
    <scope>NUCLEOTIDE SEQUENCE [LARGE SCALE GENOMIC DNA]</scope>
    <source>
        <strain evidence="9 10">SG-1</strain>
    </source>
</reference>
<dbReference type="PANTHER" id="PTHR30461:SF23">
    <property type="entry name" value="DNA RECOMBINASE-RELATED"/>
    <property type="match status" value="1"/>
</dbReference>
<dbReference type="PROSITE" id="PS51736">
    <property type="entry name" value="RECOMBINASES_3"/>
    <property type="match status" value="1"/>
</dbReference>
<gene>
    <name evidence="9" type="ORF">B0W44_07355</name>
</gene>
<evidence type="ECO:0000256" key="1">
    <source>
        <dbReference type="ARBA" id="ARBA00022908"/>
    </source>
</evidence>
<dbReference type="InterPro" id="IPR006118">
    <property type="entry name" value="Recombinase_CS"/>
</dbReference>
<dbReference type="SUPFAM" id="SSF53041">
    <property type="entry name" value="Resolvase-like"/>
    <property type="match status" value="1"/>
</dbReference>
<dbReference type="Pfam" id="PF13408">
    <property type="entry name" value="Zn_ribbon_recom"/>
    <property type="match status" value="1"/>
</dbReference>
<dbReference type="PANTHER" id="PTHR30461">
    <property type="entry name" value="DNA-INVERTASE FROM LAMBDOID PROPHAGE"/>
    <property type="match status" value="1"/>
</dbReference>
<organism evidence="9 10">
    <name type="scientific">Novibacillus thermophilus</name>
    <dbReference type="NCBI Taxonomy" id="1471761"/>
    <lineage>
        <taxon>Bacteria</taxon>
        <taxon>Bacillati</taxon>
        <taxon>Bacillota</taxon>
        <taxon>Bacilli</taxon>
        <taxon>Bacillales</taxon>
        <taxon>Thermoactinomycetaceae</taxon>
        <taxon>Novibacillus</taxon>
    </lineage>
</organism>
<accession>A0A1U9K6G0</accession>
<keyword evidence="2" id="KW-0238">DNA-binding</keyword>
<dbReference type="InterPro" id="IPR011109">
    <property type="entry name" value="DNA_bind_recombinase_dom"/>
</dbReference>
<dbReference type="InterPro" id="IPR025827">
    <property type="entry name" value="Zn_ribbon_recom_dom"/>
</dbReference>
<dbReference type="STRING" id="1471761.B0W44_07355"/>
<evidence type="ECO:0000256" key="6">
    <source>
        <dbReference type="SAM" id="Coils"/>
    </source>
</evidence>
<evidence type="ECO:0000259" key="7">
    <source>
        <dbReference type="PROSITE" id="PS51736"/>
    </source>
</evidence>
<feature type="domain" description="Resolvase/invertase-type recombinase catalytic" evidence="7">
    <location>
        <begin position="2"/>
        <end position="152"/>
    </location>
</feature>
<evidence type="ECO:0000256" key="3">
    <source>
        <dbReference type="ARBA" id="ARBA00023172"/>
    </source>
</evidence>
<evidence type="ECO:0000313" key="9">
    <source>
        <dbReference type="EMBL" id="AQS55624.1"/>
    </source>
</evidence>
<keyword evidence="10" id="KW-1185">Reference proteome</keyword>
<proteinExistence type="predicted"/>
<dbReference type="PROSITE" id="PS51737">
    <property type="entry name" value="RECOMBINASE_DNA_BIND"/>
    <property type="match status" value="1"/>
</dbReference>
<keyword evidence="3" id="KW-0233">DNA recombination</keyword>
<dbReference type="CDD" id="cd03768">
    <property type="entry name" value="SR_ResInv"/>
    <property type="match status" value="1"/>
</dbReference>
<dbReference type="Pfam" id="PF00239">
    <property type="entry name" value="Resolvase"/>
    <property type="match status" value="1"/>
</dbReference>
<evidence type="ECO:0000256" key="2">
    <source>
        <dbReference type="ARBA" id="ARBA00023125"/>
    </source>
</evidence>
<feature type="domain" description="Recombinase" evidence="8">
    <location>
        <begin position="160"/>
        <end position="296"/>
    </location>
</feature>
<feature type="active site" description="O-(5'-phospho-DNA)-serine intermediate" evidence="4 5">
    <location>
        <position position="10"/>
    </location>
</feature>
<evidence type="ECO:0000313" key="10">
    <source>
        <dbReference type="Proteomes" id="UP000188603"/>
    </source>
</evidence>
<keyword evidence="1" id="KW-0229">DNA integration</keyword>
<dbReference type="Gene3D" id="3.90.1750.20">
    <property type="entry name" value="Putative Large Serine Recombinase, Chain B, Domain 2"/>
    <property type="match status" value="1"/>
</dbReference>
<dbReference type="EMBL" id="CP019699">
    <property type="protein sequence ID" value="AQS55624.1"/>
    <property type="molecule type" value="Genomic_DNA"/>
</dbReference>
<dbReference type="SMART" id="SM00857">
    <property type="entry name" value="Resolvase"/>
    <property type="match status" value="1"/>
</dbReference>
<dbReference type="Pfam" id="PF07508">
    <property type="entry name" value="Recombinase"/>
    <property type="match status" value="1"/>
</dbReference>
<protein>
    <submittedName>
        <fullName evidence="9">Recombinase family protein</fullName>
    </submittedName>
</protein>